<keyword evidence="17" id="KW-0325">Glycoprotein</keyword>
<keyword evidence="22" id="KW-1185">Reference proteome</keyword>
<dbReference type="PANTHER" id="PTHR46025:SF3">
    <property type="entry name" value="XYLOSYLTRANSFERASE OXT"/>
    <property type="match status" value="1"/>
</dbReference>
<evidence type="ECO:0000256" key="15">
    <source>
        <dbReference type="ARBA" id="ARBA00023136"/>
    </source>
</evidence>
<evidence type="ECO:0000256" key="8">
    <source>
        <dbReference type="ARBA" id="ARBA00022679"/>
    </source>
</evidence>
<evidence type="ECO:0000256" key="14">
    <source>
        <dbReference type="ARBA" id="ARBA00023034"/>
    </source>
</evidence>
<evidence type="ECO:0000256" key="6">
    <source>
        <dbReference type="ARBA" id="ARBA00011972"/>
    </source>
</evidence>
<dbReference type="GO" id="GO:0050650">
    <property type="term" value="P:chondroitin sulfate proteoglycan biosynthetic process"/>
    <property type="evidence" value="ECO:0007669"/>
    <property type="project" value="TreeGrafter"/>
</dbReference>
<evidence type="ECO:0000259" key="20">
    <source>
        <dbReference type="PROSITE" id="PS51212"/>
    </source>
</evidence>
<evidence type="ECO:0000313" key="21">
    <source>
        <dbReference type="EMBL" id="KRT81296.1"/>
    </source>
</evidence>
<evidence type="ECO:0000256" key="7">
    <source>
        <dbReference type="ARBA" id="ARBA00022676"/>
    </source>
</evidence>
<dbReference type="UniPathway" id="UPA00756"/>
<dbReference type="InterPro" id="IPR043538">
    <property type="entry name" value="XYLT"/>
</dbReference>
<feature type="non-terminal residue" evidence="21">
    <location>
        <position position="1"/>
    </location>
</feature>
<dbReference type="UniPathway" id="UPA00755"/>
<dbReference type="GO" id="GO:0046872">
    <property type="term" value="F:metal ion binding"/>
    <property type="evidence" value="ECO:0007669"/>
    <property type="project" value="UniProtKB-KW"/>
</dbReference>
<dbReference type="EMBL" id="LJIG01016206">
    <property type="protein sequence ID" value="KRT81296.1"/>
    <property type="molecule type" value="Genomic_DNA"/>
</dbReference>
<comment type="similarity">
    <text evidence="5">Belongs to the glycosyltransferase 14 family. XylT subfamily.</text>
</comment>
<dbReference type="GO" id="GO:0015012">
    <property type="term" value="P:heparan sulfate proteoglycan biosynthetic process"/>
    <property type="evidence" value="ECO:0007669"/>
    <property type="project" value="UniProtKB-UniPathway"/>
</dbReference>
<keyword evidence="7" id="KW-0328">Glycosyltransferase</keyword>
<keyword evidence="8" id="KW-0808">Transferase</keyword>
<dbReference type="AlphaFoldDB" id="A0A0T6B1C8"/>
<evidence type="ECO:0000256" key="2">
    <source>
        <dbReference type="ARBA" id="ARBA00004648"/>
    </source>
</evidence>
<comment type="subcellular location">
    <subcellularLocation>
        <location evidence="2">Endoplasmic reticulum membrane</location>
        <topology evidence="2">Single-pass type II membrane protein</topology>
    </subcellularLocation>
    <subcellularLocation>
        <location evidence="1">Golgi apparatus membrane</location>
        <topology evidence="1">Single-pass type II membrane protein</topology>
    </subcellularLocation>
</comment>
<name>A0A0T6B1C8_9SCAR</name>
<proteinExistence type="inferred from homology"/>
<gene>
    <name evidence="21" type="ORF">AMK59_5714</name>
</gene>
<evidence type="ECO:0000256" key="17">
    <source>
        <dbReference type="ARBA" id="ARBA00023180"/>
    </source>
</evidence>
<protein>
    <recommendedName>
        <fullName evidence="6">protein xylosyltransferase</fullName>
        <ecNumber evidence="6">2.4.2.26</ecNumber>
    </recommendedName>
    <alternativeName>
        <fullName evidence="18">Peptide O-xylosyltransferase</fullName>
    </alternativeName>
</protein>
<evidence type="ECO:0000256" key="4">
    <source>
        <dbReference type="ARBA" id="ARBA00005093"/>
    </source>
</evidence>
<organism evidence="21 22">
    <name type="scientific">Oryctes borbonicus</name>
    <dbReference type="NCBI Taxonomy" id="1629725"/>
    <lineage>
        <taxon>Eukaryota</taxon>
        <taxon>Metazoa</taxon>
        <taxon>Ecdysozoa</taxon>
        <taxon>Arthropoda</taxon>
        <taxon>Hexapoda</taxon>
        <taxon>Insecta</taxon>
        <taxon>Pterygota</taxon>
        <taxon>Neoptera</taxon>
        <taxon>Endopterygota</taxon>
        <taxon>Coleoptera</taxon>
        <taxon>Polyphaga</taxon>
        <taxon>Scarabaeiformia</taxon>
        <taxon>Scarabaeidae</taxon>
        <taxon>Dynastinae</taxon>
        <taxon>Oryctes</taxon>
    </lineage>
</organism>
<evidence type="ECO:0000256" key="13">
    <source>
        <dbReference type="ARBA" id="ARBA00022989"/>
    </source>
</evidence>
<evidence type="ECO:0000256" key="1">
    <source>
        <dbReference type="ARBA" id="ARBA00004323"/>
    </source>
</evidence>
<dbReference type="Pfam" id="PF12529">
    <property type="entry name" value="Xylo_C"/>
    <property type="match status" value="1"/>
</dbReference>
<keyword evidence="12" id="KW-0735">Signal-anchor</keyword>
<keyword evidence="15" id="KW-0472">Membrane</keyword>
<dbReference type="GO" id="GO:0000139">
    <property type="term" value="C:Golgi membrane"/>
    <property type="evidence" value="ECO:0007669"/>
    <property type="project" value="UniProtKB-SubCell"/>
</dbReference>
<dbReference type="InterPro" id="IPR003406">
    <property type="entry name" value="Glyco_trans_14"/>
</dbReference>
<comment type="caution">
    <text evidence="21">The sequence shown here is derived from an EMBL/GenBank/DDBJ whole genome shotgun (WGS) entry which is preliminary data.</text>
</comment>
<keyword evidence="11" id="KW-0256">Endoplasmic reticulum</keyword>
<keyword evidence="10" id="KW-0479">Metal-binding</keyword>
<evidence type="ECO:0000256" key="18">
    <source>
        <dbReference type="ARBA" id="ARBA00042865"/>
    </source>
</evidence>
<keyword evidence="16" id="KW-1015">Disulfide bond</keyword>
<dbReference type="InterPro" id="IPR002889">
    <property type="entry name" value="WSC_carb-bd"/>
</dbReference>
<comment type="pathway">
    <text evidence="3">Glycan metabolism; chondroitin sulfate biosynthesis.</text>
</comment>
<accession>A0A0T6B1C8</accession>
<evidence type="ECO:0000256" key="11">
    <source>
        <dbReference type="ARBA" id="ARBA00022824"/>
    </source>
</evidence>
<reference evidence="21 22" key="1">
    <citation type="submission" date="2015-09" db="EMBL/GenBank/DDBJ databases">
        <title>Draft genome of the scarab beetle Oryctes borbonicus.</title>
        <authorList>
            <person name="Meyer J.M."/>
            <person name="Markov G.V."/>
            <person name="Baskaran P."/>
            <person name="Herrmann M."/>
            <person name="Sommer R.J."/>
            <person name="Roedelsperger C."/>
        </authorList>
    </citation>
    <scope>NUCLEOTIDE SEQUENCE [LARGE SCALE GENOMIC DNA]</scope>
    <source>
        <strain evidence="21">OB123</strain>
        <tissue evidence="21">Whole animal</tissue>
    </source>
</reference>
<comment type="pathway">
    <text evidence="4">Glycan metabolism; heparan sulfate biosynthesis.</text>
</comment>
<feature type="domain" description="WSC" evidence="20">
    <location>
        <begin position="1"/>
        <end position="45"/>
    </location>
</feature>
<dbReference type="InterPro" id="IPR024448">
    <property type="entry name" value="XylT_C"/>
</dbReference>
<dbReference type="GO" id="GO:0030158">
    <property type="term" value="F:protein xylosyltransferase activity"/>
    <property type="evidence" value="ECO:0007669"/>
    <property type="project" value="UniProtKB-EC"/>
</dbReference>
<evidence type="ECO:0000256" key="10">
    <source>
        <dbReference type="ARBA" id="ARBA00022723"/>
    </source>
</evidence>
<keyword evidence="9" id="KW-0812">Transmembrane</keyword>
<evidence type="ECO:0000256" key="16">
    <source>
        <dbReference type="ARBA" id="ARBA00023157"/>
    </source>
</evidence>
<dbReference type="PROSITE" id="PS51212">
    <property type="entry name" value="WSC"/>
    <property type="match status" value="1"/>
</dbReference>
<dbReference type="EC" id="2.4.2.26" evidence="6"/>
<evidence type="ECO:0000256" key="19">
    <source>
        <dbReference type="ARBA" id="ARBA00047847"/>
    </source>
</evidence>
<evidence type="ECO:0000256" key="3">
    <source>
        <dbReference type="ARBA" id="ARBA00004840"/>
    </source>
</evidence>
<keyword evidence="13" id="KW-1133">Transmembrane helix</keyword>
<dbReference type="Proteomes" id="UP000051574">
    <property type="component" value="Unassembled WGS sequence"/>
</dbReference>
<dbReference type="Pfam" id="PF02485">
    <property type="entry name" value="Branch"/>
    <property type="match status" value="1"/>
</dbReference>
<keyword evidence="14" id="KW-0333">Golgi apparatus</keyword>
<dbReference type="GO" id="GO:0005789">
    <property type="term" value="C:endoplasmic reticulum membrane"/>
    <property type="evidence" value="ECO:0007669"/>
    <property type="project" value="UniProtKB-SubCell"/>
</dbReference>
<dbReference type="PANTHER" id="PTHR46025">
    <property type="entry name" value="XYLOSYLTRANSFERASE OXT"/>
    <property type="match status" value="1"/>
</dbReference>
<evidence type="ECO:0000313" key="22">
    <source>
        <dbReference type="Proteomes" id="UP000051574"/>
    </source>
</evidence>
<dbReference type="OrthoDB" id="2019572at2759"/>
<evidence type="ECO:0000256" key="5">
    <source>
        <dbReference type="ARBA" id="ARBA00010195"/>
    </source>
</evidence>
<evidence type="ECO:0000256" key="12">
    <source>
        <dbReference type="ARBA" id="ARBA00022968"/>
    </source>
</evidence>
<comment type="catalytic activity">
    <reaction evidence="19">
        <text>UDP-alpha-D-xylose + L-seryl-[protein] = 3-O-(beta-D-xylosyl)-L-seryl-[protein] + UDP + H(+)</text>
        <dbReference type="Rhea" id="RHEA:50192"/>
        <dbReference type="Rhea" id="RHEA-COMP:9863"/>
        <dbReference type="Rhea" id="RHEA-COMP:12567"/>
        <dbReference type="ChEBI" id="CHEBI:15378"/>
        <dbReference type="ChEBI" id="CHEBI:29999"/>
        <dbReference type="ChEBI" id="CHEBI:57632"/>
        <dbReference type="ChEBI" id="CHEBI:58223"/>
        <dbReference type="ChEBI" id="CHEBI:132085"/>
        <dbReference type="EC" id="2.4.2.26"/>
    </reaction>
</comment>
<sequence length="699" mass="80883">TECFCGNDEPSVSVKLPDSSCNMKCPSDPHLVCGGYYTMNVYYTGVKKVLPQVTNVWIDSSVPRIKIVFLLTLNGRALRQIKRLIKNLFHIDHYFYIHVDIRQDYLFRELLKLEKSFNNIKVTRRRFATIWGGASLLEMLLSSMKELLEMDWSWDFVINLSESDYPVKTVKRLIDFLTANKDKNFVKSHGRDVQRFIQKQGLDKTFVECDTHMWRIGDRKLPWGVQIDGGSDWIALSHKFVSYIASDKPDELVAGLILLFKYTLLPAESFFHTVLKNSAFCNTYVDNNLHVTNWKRRLGCKCQYKHIVDWCGCSPNDFKPEDWLRIQNTELRQLFFARKFEPIINQAVILKLEQWLYGADFGSKVTNINSYWHSVYNHLDVDIADDSILTISDSIARITSKYLSSNQCLITSSTVREVTYFHHNDVHKKTLVLYDGYFNNGGKLTFETGFKPKDTLIIYKKDSLSIRLNYLFVSSDYDQKEQISRNFPRILGPYSEPTIIYEFGTDFYSSSKVNNITFLWLDPTNKLLEASELQVDESFNVGHVKPTFKQPLLPGLWSVKLISKSAAIAETKFLVIPLKFYSRNLILQNQVEFVNGGNSFYKDFDSQWDKFLNNTHRQRLERLTLANSKRFGPDLEEWIDSLVLKFYNTDIVCAASVSVNSNCWKNLPACADTNWSSLAPDPKSTITTVNETSGMFDLW</sequence>
<evidence type="ECO:0000256" key="9">
    <source>
        <dbReference type="ARBA" id="ARBA00022692"/>
    </source>
</evidence>